<name>A0ABZ2N3C2_9BACI</name>
<evidence type="ECO:0000313" key="3">
    <source>
        <dbReference type="EMBL" id="WXB92201.1"/>
    </source>
</evidence>
<evidence type="ECO:0000313" key="4">
    <source>
        <dbReference type="Proteomes" id="UP001387364"/>
    </source>
</evidence>
<keyword evidence="1" id="KW-0472">Membrane</keyword>
<gene>
    <name evidence="3" type="ORF">WDJ61_13180</name>
</gene>
<evidence type="ECO:0000256" key="1">
    <source>
        <dbReference type="SAM" id="Phobius"/>
    </source>
</evidence>
<feature type="transmembrane region" description="Helical" evidence="1">
    <location>
        <begin position="32"/>
        <end position="51"/>
    </location>
</feature>
<feature type="transmembrane region" description="Helical" evidence="1">
    <location>
        <begin position="58"/>
        <end position="74"/>
    </location>
</feature>
<reference evidence="3 4" key="1">
    <citation type="submission" date="2024-02" db="EMBL/GenBank/DDBJ databases">
        <title>Seven novel Bacillus-like species.</title>
        <authorList>
            <person name="Liu G."/>
        </authorList>
    </citation>
    <scope>NUCLEOTIDE SEQUENCE [LARGE SCALE GENOMIC DNA]</scope>
    <source>
        <strain evidence="3 4">FJAT-52991</strain>
    </source>
</reference>
<keyword evidence="4" id="KW-1185">Reference proteome</keyword>
<feature type="transmembrane region" description="Helical" evidence="1">
    <location>
        <begin position="80"/>
        <end position="98"/>
    </location>
</feature>
<feature type="domain" description="LiaF transmembrane" evidence="2">
    <location>
        <begin position="9"/>
        <end position="104"/>
    </location>
</feature>
<protein>
    <submittedName>
        <fullName evidence="3">DUF5668 domain-containing protein</fullName>
    </submittedName>
</protein>
<dbReference type="Pfam" id="PF22570">
    <property type="entry name" value="LiaF-TM"/>
    <property type="match status" value="1"/>
</dbReference>
<organism evidence="3 4">
    <name type="scientific">Bacillus kandeliae</name>
    <dbReference type="NCBI Taxonomy" id="3129297"/>
    <lineage>
        <taxon>Bacteria</taxon>
        <taxon>Bacillati</taxon>
        <taxon>Bacillota</taxon>
        <taxon>Bacilli</taxon>
        <taxon>Bacillales</taxon>
        <taxon>Bacillaceae</taxon>
        <taxon>Bacillus</taxon>
    </lineage>
</organism>
<dbReference type="Proteomes" id="UP001387364">
    <property type="component" value="Chromosome"/>
</dbReference>
<feature type="transmembrane region" description="Helical" evidence="1">
    <location>
        <begin position="110"/>
        <end position="132"/>
    </location>
</feature>
<feature type="transmembrane region" description="Helical" evidence="1">
    <location>
        <begin position="138"/>
        <end position="158"/>
    </location>
</feature>
<keyword evidence="1" id="KW-1133">Transmembrane helix</keyword>
<sequence>MKQQRLFPGVILIGFGLYFFLQQTGISGIQPFLSWPTLLIVIGLAFLAEAYSGNEASGILPGVILTGFGIHFHVVNHFDFWSNDTGVFILIISLGFLMQYQKTRKGLFQGLLFLVLAIIALFYDKVIEWLGILENRALSLWQFWPIVLIVIGGYLLFIKKK</sequence>
<feature type="transmembrane region" description="Helical" evidence="1">
    <location>
        <begin position="7"/>
        <end position="26"/>
    </location>
</feature>
<keyword evidence="1" id="KW-0812">Transmembrane</keyword>
<evidence type="ECO:0000259" key="2">
    <source>
        <dbReference type="Pfam" id="PF22570"/>
    </source>
</evidence>
<dbReference type="InterPro" id="IPR054331">
    <property type="entry name" value="LiaF_TM"/>
</dbReference>
<accession>A0ABZ2N3C2</accession>
<dbReference type="EMBL" id="CP147404">
    <property type="protein sequence ID" value="WXB92201.1"/>
    <property type="molecule type" value="Genomic_DNA"/>
</dbReference>
<dbReference type="RefSeq" id="WP_338750460.1">
    <property type="nucleotide sequence ID" value="NZ_CP147404.1"/>
</dbReference>
<proteinExistence type="predicted"/>